<protein>
    <submittedName>
        <fullName evidence="2">Uncharacterized protein</fullName>
    </submittedName>
</protein>
<evidence type="ECO:0000256" key="1">
    <source>
        <dbReference type="SAM" id="MobiDB-lite"/>
    </source>
</evidence>
<proteinExistence type="predicted"/>
<reference evidence="2 3" key="1">
    <citation type="submission" date="2020-04" db="EMBL/GenBank/DDBJ databases">
        <title>Perkinsus olseni comparative genomics.</title>
        <authorList>
            <person name="Bogema D.R."/>
        </authorList>
    </citation>
    <scope>NUCLEOTIDE SEQUENCE [LARGE SCALE GENOMIC DNA]</scope>
    <source>
        <strain evidence="2">ATCC PRA-31</strain>
    </source>
</reference>
<dbReference type="EMBL" id="JABANN010000033">
    <property type="protein sequence ID" value="KAF4674280.1"/>
    <property type="molecule type" value="Genomic_DNA"/>
</dbReference>
<dbReference type="Proteomes" id="UP000572268">
    <property type="component" value="Unassembled WGS sequence"/>
</dbReference>
<name>A0A7J6MSV1_PEROL</name>
<feature type="compositionally biased region" description="Acidic residues" evidence="1">
    <location>
        <begin position="57"/>
        <end position="68"/>
    </location>
</feature>
<organism evidence="2 3">
    <name type="scientific">Perkinsus olseni</name>
    <name type="common">Perkinsus atlanticus</name>
    <dbReference type="NCBI Taxonomy" id="32597"/>
    <lineage>
        <taxon>Eukaryota</taxon>
        <taxon>Sar</taxon>
        <taxon>Alveolata</taxon>
        <taxon>Perkinsozoa</taxon>
        <taxon>Perkinsea</taxon>
        <taxon>Perkinsida</taxon>
        <taxon>Perkinsidae</taxon>
        <taxon>Perkinsus</taxon>
    </lineage>
</organism>
<accession>A0A7J6MSV1</accession>
<evidence type="ECO:0000313" key="3">
    <source>
        <dbReference type="Proteomes" id="UP000572268"/>
    </source>
</evidence>
<evidence type="ECO:0000313" key="2">
    <source>
        <dbReference type="EMBL" id="KAF4674280.1"/>
    </source>
</evidence>
<dbReference type="AlphaFoldDB" id="A0A7J6MSV1"/>
<comment type="caution">
    <text evidence="2">The sequence shown here is derived from an EMBL/GenBank/DDBJ whole genome shotgun (WGS) entry which is preliminary data.</text>
</comment>
<gene>
    <name evidence="2" type="ORF">FOL46_005456</name>
</gene>
<feature type="region of interest" description="Disordered" evidence="1">
    <location>
        <begin position="92"/>
        <end position="111"/>
    </location>
</feature>
<feature type="region of interest" description="Disordered" evidence="1">
    <location>
        <begin position="49"/>
        <end position="77"/>
    </location>
</feature>
<sequence length="111" mass="13492">MLDLAVCRYNVTTQRYTYYSNNCAADYCYPNNSDTKWDDHWKCNDKDEYHSRQHDDDTLDDYGDDNAGDDNTKHSKHNSWQYDHINYNDKRHDDGYYNSKCHDHDYYHNND</sequence>